<evidence type="ECO:0000313" key="3">
    <source>
        <dbReference type="EMBL" id="CAG9975237.1"/>
    </source>
</evidence>
<dbReference type="Proteomes" id="UP000754883">
    <property type="component" value="Unassembled WGS sequence"/>
</dbReference>
<feature type="chain" id="PRO_5040159392" description="Intersectin-EH binding protein Ibp1" evidence="2">
    <location>
        <begin position="25"/>
        <end position="107"/>
    </location>
</feature>
<evidence type="ECO:0008006" key="5">
    <source>
        <dbReference type="Google" id="ProtNLM"/>
    </source>
</evidence>
<feature type="signal peptide" evidence="2">
    <location>
        <begin position="1"/>
        <end position="24"/>
    </location>
</feature>
<dbReference type="AlphaFoldDB" id="A0A9N9U6A2"/>
<keyword evidence="4" id="KW-1185">Reference proteome</keyword>
<protein>
    <recommendedName>
        <fullName evidence="5">Intersectin-EH binding protein Ibp1</fullName>
    </recommendedName>
</protein>
<organism evidence="3 4">
    <name type="scientific">Clonostachys byssicola</name>
    <dbReference type="NCBI Taxonomy" id="160290"/>
    <lineage>
        <taxon>Eukaryota</taxon>
        <taxon>Fungi</taxon>
        <taxon>Dikarya</taxon>
        <taxon>Ascomycota</taxon>
        <taxon>Pezizomycotina</taxon>
        <taxon>Sordariomycetes</taxon>
        <taxon>Hypocreomycetidae</taxon>
        <taxon>Hypocreales</taxon>
        <taxon>Bionectriaceae</taxon>
        <taxon>Clonostachys</taxon>
    </lineage>
</organism>
<dbReference type="OrthoDB" id="5141061at2759"/>
<proteinExistence type="predicted"/>
<evidence type="ECO:0000256" key="2">
    <source>
        <dbReference type="SAM" id="SignalP"/>
    </source>
</evidence>
<dbReference type="EMBL" id="CABFNO020001255">
    <property type="protein sequence ID" value="CAG9975237.1"/>
    <property type="molecule type" value="Genomic_DNA"/>
</dbReference>
<gene>
    <name evidence="3" type="ORF">CBYS24578_00015593</name>
</gene>
<evidence type="ECO:0000313" key="4">
    <source>
        <dbReference type="Proteomes" id="UP000754883"/>
    </source>
</evidence>
<keyword evidence="2" id="KW-0732">Signal</keyword>
<comment type="caution">
    <text evidence="3">The sequence shown here is derived from an EMBL/GenBank/DDBJ whole genome shotgun (WGS) entry which is preliminary data.</text>
</comment>
<sequence length="107" mass="11083">MKHSAVLPILKAAVATFGLGAANAAPHCVDKFSNEVAMSKCEDTNSGASDFHLVDGPDPVGTGNDIPATTPAPNPKLVSAGFGKRGDNSLLAPKRENMNTKTHLLNM</sequence>
<reference evidence="4" key="1">
    <citation type="submission" date="2019-06" db="EMBL/GenBank/DDBJ databases">
        <authorList>
            <person name="Broberg M."/>
        </authorList>
    </citation>
    <scope>NUCLEOTIDE SEQUENCE [LARGE SCALE GENOMIC DNA]</scope>
</reference>
<feature type="region of interest" description="Disordered" evidence="1">
    <location>
        <begin position="49"/>
        <end position="92"/>
    </location>
</feature>
<name>A0A9N9U6A2_9HYPO</name>
<evidence type="ECO:0000256" key="1">
    <source>
        <dbReference type="SAM" id="MobiDB-lite"/>
    </source>
</evidence>
<reference evidence="3 4" key="2">
    <citation type="submission" date="2021-10" db="EMBL/GenBank/DDBJ databases">
        <authorList>
            <person name="Piombo E."/>
        </authorList>
    </citation>
    <scope>NUCLEOTIDE SEQUENCE [LARGE SCALE GENOMIC DNA]</scope>
</reference>
<accession>A0A9N9U6A2</accession>